<dbReference type="Pfam" id="PF00078">
    <property type="entry name" value="RVT_1"/>
    <property type="match status" value="1"/>
</dbReference>
<dbReference type="Proteomes" id="UP001152795">
    <property type="component" value="Unassembled WGS sequence"/>
</dbReference>
<feature type="compositionally biased region" description="Polar residues" evidence="1">
    <location>
        <begin position="246"/>
        <end position="273"/>
    </location>
</feature>
<feature type="domain" description="Reverse transcriptase" evidence="2">
    <location>
        <begin position="715"/>
        <end position="856"/>
    </location>
</feature>
<dbReference type="AlphaFoldDB" id="A0A7D9E2X6"/>
<dbReference type="CDD" id="cd00303">
    <property type="entry name" value="retropepsin_like"/>
    <property type="match status" value="1"/>
</dbReference>
<dbReference type="EMBL" id="CACRXK020003825">
    <property type="protein sequence ID" value="CAB4000389.1"/>
    <property type="molecule type" value="Genomic_DNA"/>
</dbReference>
<protein>
    <submittedName>
        <fullName evidence="3">Retrovirus-related Pol poly from transposon opus</fullName>
    </submittedName>
</protein>
<keyword evidence="4" id="KW-1185">Reference proteome</keyword>
<proteinExistence type="predicted"/>
<dbReference type="Gene3D" id="3.30.70.270">
    <property type="match status" value="1"/>
</dbReference>
<evidence type="ECO:0000256" key="1">
    <source>
        <dbReference type="SAM" id="MobiDB-lite"/>
    </source>
</evidence>
<gene>
    <name evidence="3" type="ORF">PACLA_8A025263</name>
</gene>
<feature type="region of interest" description="Disordered" evidence="1">
    <location>
        <begin position="246"/>
        <end position="278"/>
    </location>
</feature>
<dbReference type="SUPFAM" id="SSF56672">
    <property type="entry name" value="DNA/RNA polymerases"/>
    <property type="match status" value="1"/>
</dbReference>
<dbReference type="PANTHER" id="PTHR33064:SF37">
    <property type="entry name" value="RIBONUCLEASE H"/>
    <property type="match status" value="1"/>
</dbReference>
<dbReference type="OrthoDB" id="6113439at2759"/>
<dbReference type="InterPro" id="IPR043128">
    <property type="entry name" value="Rev_trsase/Diguanyl_cyclase"/>
</dbReference>
<dbReference type="Gene3D" id="2.40.70.10">
    <property type="entry name" value="Acid Proteases"/>
    <property type="match status" value="1"/>
</dbReference>
<comment type="caution">
    <text evidence="3">The sequence shown here is derived from an EMBL/GenBank/DDBJ whole genome shotgun (WGS) entry which is preliminary data.</text>
</comment>
<dbReference type="PROSITE" id="PS00141">
    <property type="entry name" value="ASP_PROTEASE"/>
    <property type="match status" value="1"/>
</dbReference>
<dbReference type="InterPro" id="IPR051320">
    <property type="entry name" value="Viral_Replic_Matur_Polypro"/>
</dbReference>
<name>A0A7D9E2X6_PARCT</name>
<evidence type="ECO:0000313" key="4">
    <source>
        <dbReference type="Proteomes" id="UP001152795"/>
    </source>
</evidence>
<dbReference type="CDD" id="cd01647">
    <property type="entry name" value="RT_LTR"/>
    <property type="match status" value="1"/>
</dbReference>
<evidence type="ECO:0000259" key="2">
    <source>
        <dbReference type="Pfam" id="PF00078"/>
    </source>
</evidence>
<organism evidence="3 4">
    <name type="scientific">Paramuricea clavata</name>
    <name type="common">Red gorgonian</name>
    <name type="synonym">Violescent sea-whip</name>
    <dbReference type="NCBI Taxonomy" id="317549"/>
    <lineage>
        <taxon>Eukaryota</taxon>
        <taxon>Metazoa</taxon>
        <taxon>Cnidaria</taxon>
        <taxon>Anthozoa</taxon>
        <taxon>Octocorallia</taxon>
        <taxon>Malacalcyonacea</taxon>
        <taxon>Plexauridae</taxon>
        <taxon>Paramuricea</taxon>
    </lineage>
</organism>
<dbReference type="PANTHER" id="PTHR33064">
    <property type="entry name" value="POL PROTEIN"/>
    <property type="match status" value="1"/>
</dbReference>
<dbReference type="SUPFAM" id="SSF50630">
    <property type="entry name" value="Acid proteases"/>
    <property type="match status" value="1"/>
</dbReference>
<sequence length="860" mass="95738">MAGNRAPKQWSLTKQETITSFEAWRQNLQYTLSLDPNFAPFLIDGVTWLRKTTAAPLRGFENDADTVPEARRRTAEQKAAQLELILGQIANYCPVISRNTIVKNSTSLSTIWQSIRAHFGFQSTGGHFLDFNNIHLEADERPEDLYQRLVSFIDDNLLKADGGIRHHGENVTADEDISPTMENIIVLTWLRLIHPSLPALVKQRYGAELRSQTVASLKPEISQALDSLLDEINSANDAKVLRTAFQQSLKHPQSSSRRQTPTALPRTSKTPTKSCPLCRQAGRQHQHYLSRCPYLPVEDKQYLSRSRQVVGTEPGDPLSDCEVEDPQDSHNYRIKTTTNRVSVKQSPHLQAFYAHHPLLLTLDTGAETSMIKTSIANEIGATIQKTTQKALQADGITQLAVVGEVHLTLSRNHFNLQLDALVVDSLDVDVLAGTPFMITNDISLRPSKQELTIQGSENVYYGSRQPAGTIGSVRRTQSTVLRAPSSSTVIWPGQYLELDLPDHVDPDSILALEPRKDCSRSDCEWPSPHIVQAVASKIRIPNQTPHPKLIPRHDHLCQVLPTYIPYPHPDVPKSSNSTPVAPSSPTPHEYSLSVQLDPDSILSKSMHSEFSRLVKEYDDVFDKNISGYNGAAGPFEAVVNMGPVQPPQRKGRLPQYAPNKLVELQHKFDELESLGIFQPPENLGITVEYLNPSFLIKKPSGGHRLVTAFADVGRYSKPQPSLLPDVDSTLRTIAKWKYIIVSDLTSAFYQIPLAKGSMKYCGVVTPFRGVRVYTRSAMGMPGSETALEELMCRILGDCLEDGIAAKLADDLYCGADTPEELLINWKRILDALQKCNIKLSPSKTIICPRSTTILGWIWTQ</sequence>
<feature type="compositionally biased region" description="Polar residues" evidence="1">
    <location>
        <begin position="573"/>
        <end position="583"/>
    </location>
</feature>
<dbReference type="InterPro" id="IPR001969">
    <property type="entry name" value="Aspartic_peptidase_AS"/>
</dbReference>
<evidence type="ECO:0000313" key="3">
    <source>
        <dbReference type="EMBL" id="CAB4000389.1"/>
    </source>
</evidence>
<feature type="region of interest" description="Disordered" evidence="1">
    <location>
        <begin position="305"/>
        <end position="327"/>
    </location>
</feature>
<dbReference type="GO" id="GO:0006508">
    <property type="term" value="P:proteolysis"/>
    <property type="evidence" value="ECO:0007669"/>
    <property type="project" value="InterPro"/>
</dbReference>
<feature type="region of interest" description="Disordered" evidence="1">
    <location>
        <begin position="568"/>
        <end position="591"/>
    </location>
</feature>
<dbReference type="InterPro" id="IPR043502">
    <property type="entry name" value="DNA/RNA_pol_sf"/>
</dbReference>
<dbReference type="InterPro" id="IPR021109">
    <property type="entry name" value="Peptidase_aspartic_dom_sf"/>
</dbReference>
<dbReference type="InterPro" id="IPR000477">
    <property type="entry name" value="RT_dom"/>
</dbReference>
<dbReference type="Gene3D" id="3.10.10.10">
    <property type="entry name" value="HIV Type 1 Reverse Transcriptase, subunit A, domain 1"/>
    <property type="match status" value="1"/>
</dbReference>
<accession>A0A7D9E2X6</accession>
<reference evidence="3" key="1">
    <citation type="submission" date="2020-04" db="EMBL/GenBank/DDBJ databases">
        <authorList>
            <person name="Alioto T."/>
            <person name="Alioto T."/>
            <person name="Gomez Garrido J."/>
        </authorList>
    </citation>
    <scope>NUCLEOTIDE SEQUENCE</scope>
    <source>
        <strain evidence="3">A484AB</strain>
    </source>
</reference>
<dbReference type="GO" id="GO:0004190">
    <property type="term" value="F:aspartic-type endopeptidase activity"/>
    <property type="evidence" value="ECO:0007669"/>
    <property type="project" value="InterPro"/>
</dbReference>